<dbReference type="EMBL" id="KB292507">
    <property type="protein sequence ID" value="ELU17392.1"/>
    <property type="molecule type" value="Genomic_DNA"/>
</dbReference>
<organism evidence="2">
    <name type="scientific">Capitella teleta</name>
    <name type="common">Polychaete worm</name>
    <dbReference type="NCBI Taxonomy" id="283909"/>
    <lineage>
        <taxon>Eukaryota</taxon>
        <taxon>Metazoa</taxon>
        <taxon>Spiralia</taxon>
        <taxon>Lophotrochozoa</taxon>
        <taxon>Annelida</taxon>
        <taxon>Polychaeta</taxon>
        <taxon>Sedentaria</taxon>
        <taxon>Scolecida</taxon>
        <taxon>Capitellidae</taxon>
        <taxon>Capitella</taxon>
    </lineage>
</organism>
<keyword evidence="4" id="KW-1185">Reference proteome</keyword>
<sequence length="230" mass="26464">MGEVYLNLQRLSLRLLCSWHYWMMKNAELDLYNPAITGIRPLTVIEELVVQDRDVAQEEDEMEDEELEEDSSDKENDGKKGMELRYEYKEGYHAEFPCWNSSLLKSIEQMNIVSMMSVVMISTHVLVLDRAFLLQLQFANESLEKPTNLPGLDVILDAPMRHNEQPRGDRGPPSMKQMIDFTPGFVKSSPSGSKGQMGPGGVRSQSRRLHLSLQLLSSWNYWMMKNVYIS</sequence>
<dbReference type="AlphaFoldDB" id="R7VFP1"/>
<dbReference type="EnsemblMetazoa" id="CapteT225734">
    <property type="protein sequence ID" value="CapteP225734"/>
    <property type="gene ID" value="CapteG225734"/>
</dbReference>
<reference evidence="4" key="1">
    <citation type="submission" date="2012-12" db="EMBL/GenBank/DDBJ databases">
        <authorList>
            <person name="Hellsten U."/>
            <person name="Grimwood J."/>
            <person name="Chapman J.A."/>
            <person name="Shapiro H."/>
            <person name="Aerts A."/>
            <person name="Otillar R.P."/>
            <person name="Terry A.Y."/>
            <person name="Boore J.L."/>
            <person name="Simakov O."/>
            <person name="Marletaz F."/>
            <person name="Cho S.-J."/>
            <person name="Edsinger-Gonzales E."/>
            <person name="Havlak P."/>
            <person name="Kuo D.-H."/>
            <person name="Larsson T."/>
            <person name="Lv J."/>
            <person name="Arendt D."/>
            <person name="Savage R."/>
            <person name="Osoegawa K."/>
            <person name="de Jong P."/>
            <person name="Lindberg D.R."/>
            <person name="Seaver E.C."/>
            <person name="Weisblat D.A."/>
            <person name="Putnam N.H."/>
            <person name="Grigoriev I.V."/>
            <person name="Rokhsar D.S."/>
        </authorList>
    </citation>
    <scope>NUCLEOTIDE SEQUENCE</scope>
    <source>
        <strain evidence="4">I ESC-2004</strain>
    </source>
</reference>
<proteinExistence type="predicted"/>
<evidence type="ECO:0000256" key="1">
    <source>
        <dbReference type="SAM" id="MobiDB-lite"/>
    </source>
</evidence>
<feature type="region of interest" description="Disordered" evidence="1">
    <location>
        <begin position="186"/>
        <end position="205"/>
    </location>
</feature>
<feature type="compositionally biased region" description="Acidic residues" evidence="1">
    <location>
        <begin position="57"/>
        <end position="72"/>
    </location>
</feature>
<feature type="region of interest" description="Disordered" evidence="1">
    <location>
        <begin position="56"/>
        <end position="79"/>
    </location>
</feature>
<dbReference type="HOGENOM" id="CLU_1205740_0_0_1"/>
<evidence type="ECO:0000313" key="3">
    <source>
        <dbReference type="EnsemblMetazoa" id="CapteP225734"/>
    </source>
</evidence>
<accession>R7VFP1</accession>
<evidence type="ECO:0000313" key="2">
    <source>
        <dbReference type="EMBL" id="ELU17392.1"/>
    </source>
</evidence>
<dbReference type="Proteomes" id="UP000014760">
    <property type="component" value="Unassembled WGS sequence"/>
</dbReference>
<reference evidence="3" key="3">
    <citation type="submission" date="2015-06" db="UniProtKB">
        <authorList>
            <consortium name="EnsemblMetazoa"/>
        </authorList>
    </citation>
    <scope>IDENTIFICATION</scope>
</reference>
<reference evidence="2 4" key="2">
    <citation type="journal article" date="2013" name="Nature">
        <title>Insights into bilaterian evolution from three spiralian genomes.</title>
        <authorList>
            <person name="Simakov O."/>
            <person name="Marletaz F."/>
            <person name="Cho S.J."/>
            <person name="Edsinger-Gonzales E."/>
            <person name="Havlak P."/>
            <person name="Hellsten U."/>
            <person name="Kuo D.H."/>
            <person name="Larsson T."/>
            <person name="Lv J."/>
            <person name="Arendt D."/>
            <person name="Savage R."/>
            <person name="Osoegawa K."/>
            <person name="de Jong P."/>
            <person name="Grimwood J."/>
            <person name="Chapman J.A."/>
            <person name="Shapiro H."/>
            <person name="Aerts A."/>
            <person name="Otillar R.P."/>
            <person name="Terry A.Y."/>
            <person name="Boore J.L."/>
            <person name="Grigoriev I.V."/>
            <person name="Lindberg D.R."/>
            <person name="Seaver E.C."/>
            <person name="Weisblat D.A."/>
            <person name="Putnam N.H."/>
            <person name="Rokhsar D.S."/>
        </authorList>
    </citation>
    <scope>NUCLEOTIDE SEQUENCE</scope>
    <source>
        <strain evidence="2 4">I ESC-2004</strain>
    </source>
</reference>
<name>R7VFP1_CAPTE</name>
<evidence type="ECO:0000313" key="4">
    <source>
        <dbReference type="Proteomes" id="UP000014760"/>
    </source>
</evidence>
<protein>
    <submittedName>
        <fullName evidence="2 3">Uncharacterized protein</fullName>
    </submittedName>
</protein>
<dbReference type="EMBL" id="AMQN01004037">
    <property type="status" value="NOT_ANNOTATED_CDS"/>
    <property type="molecule type" value="Genomic_DNA"/>
</dbReference>
<gene>
    <name evidence="2" type="ORF">CAPTEDRAFT_225734</name>
</gene>